<proteinExistence type="predicted"/>
<evidence type="ECO:0000313" key="1">
    <source>
        <dbReference type="EMBL" id="DAF88422.1"/>
    </source>
</evidence>
<protein>
    <submittedName>
        <fullName evidence="1">Uncharacterized protein</fullName>
    </submittedName>
</protein>
<organism evidence="1">
    <name type="scientific">Siphoviridae sp. ctdHi7</name>
    <dbReference type="NCBI Taxonomy" id="2825577"/>
    <lineage>
        <taxon>Viruses</taxon>
        <taxon>Duplodnaviria</taxon>
        <taxon>Heunggongvirae</taxon>
        <taxon>Uroviricota</taxon>
        <taxon>Caudoviricetes</taxon>
    </lineage>
</organism>
<reference evidence="1" key="1">
    <citation type="journal article" date="2021" name="Proc. Natl. Acad. Sci. U.S.A.">
        <title>A Catalog of Tens of Thousands of Viruses from Human Metagenomes Reveals Hidden Associations with Chronic Diseases.</title>
        <authorList>
            <person name="Tisza M.J."/>
            <person name="Buck C.B."/>
        </authorList>
    </citation>
    <scope>NUCLEOTIDE SEQUENCE</scope>
    <source>
        <strain evidence="1">CtdHi7</strain>
    </source>
</reference>
<dbReference type="EMBL" id="BK015985">
    <property type="protein sequence ID" value="DAF88422.1"/>
    <property type="molecule type" value="Genomic_DNA"/>
</dbReference>
<accession>A0A8S5U1W1</accession>
<sequence>MLEQEIASIIKFTLDSAGNPAPYYNEVKENFIVPSCYFPSPEIDTDGETFRTYRLHYAWFIKFFHKTTEDSYAMALRVLLALKGARNLIPLIGTDGKKTGDGLRINDPELKKVDSGVYQIKIEWDSRRPYNDPEYLYMQDYHIEGWSNPDIYLERKFTAEVLSEIESYVANYHTTEGKAGTYPPKK</sequence>
<name>A0A8S5U1W1_9CAUD</name>